<keyword evidence="1" id="KW-0472">Membrane</keyword>
<keyword evidence="4" id="KW-1185">Reference proteome</keyword>
<comment type="caution">
    <text evidence="3">The sequence shown here is derived from an EMBL/GenBank/DDBJ whole genome shotgun (WGS) entry which is preliminary data.</text>
</comment>
<evidence type="ECO:0000313" key="3">
    <source>
        <dbReference type="EMBL" id="MBU5669292.1"/>
    </source>
</evidence>
<gene>
    <name evidence="3" type="ORF">KQI68_05480</name>
</gene>
<reference evidence="3 4" key="1">
    <citation type="submission" date="2021-06" db="EMBL/GenBank/DDBJ databases">
        <authorList>
            <person name="Sun Q."/>
            <person name="Li D."/>
        </authorList>
    </citation>
    <scope>NUCLEOTIDE SEQUENCE [LARGE SCALE GENOMIC DNA]</scope>
    <source>
        <strain evidence="3 4">MSJ-1</strain>
    </source>
</reference>
<dbReference type="Proteomes" id="UP000783742">
    <property type="component" value="Unassembled WGS sequence"/>
</dbReference>
<evidence type="ECO:0000256" key="2">
    <source>
        <dbReference type="SAM" id="SignalP"/>
    </source>
</evidence>
<evidence type="ECO:0000256" key="1">
    <source>
        <dbReference type="SAM" id="Phobius"/>
    </source>
</evidence>
<feature type="chain" id="PRO_5047133651" description="Bacterial toxin 50 domain-containing protein" evidence="2">
    <location>
        <begin position="27"/>
        <end position="269"/>
    </location>
</feature>
<dbReference type="RefSeq" id="WP_216549127.1">
    <property type="nucleotide sequence ID" value="NZ_JAHLQO010000003.1"/>
</dbReference>
<proteinExistence type="predicted"/>
<dbReference type="EMBL" id="JAHLQO010000003">
    <property type="protein sequence ID" value="MBU5669292.1"/>
    <property type="molecule type" value="Genomic_DNA"/>
</dbReference>
<evidence type="ECO:0008006" key="5">
    <source>
        <dbReference type="Google" id="ProtNLM"/>
    </source>
</evidence>
<protein>
    <recommendedName>
        <fullName evidence="5">Bacterial toxin 50 domain-containing protein</fullName>
    </recommendedName>
</protein>
<sequence length="269" mass="30227">MKIIQRFTALMLSVMMLATSYAPVIASSQNLDSYLVDDTNTESILYTEEQLSDINYAFYSADEDELIYNDEGIQTRSLWDVLDVVMAGFSWATFLNDPSFGNFGWAVLDTAALLPFLPSSAYFRQGGKMVPKMDEVLKFANKSSKNKSIVKRAIKKISSSKAISLIRKVAKGYNLGDDVFRNHILYRHGFNSKVKGTSKFIKNFDIKNAIKRTLTDGTATVSANSNNRYGYVFIKNFYSKIGTDHGKSLNRLKVVINNRGHVVTAYPIK</sequence>
<feature type="signal peptide" evidence="2">
    <location>
        <begin position="1"/>
        <end position="26"/>
    </location>
</feature>
<keyword evidence="2" id="KW-0732">Signal</keyword>
<feature type="transmembrane region" description="Helical" evidence="1">
    <location>
        <begin position="103"/>
        <end position="123"/>
    </location>
</feature>
<keyword evidence="1" id="KW-1133">Transmembrane helix</keyword>
<organism evidence="3 4">
    <name type="scientific">Peptoniphilus ovalis</name>
    <dbReference type="NCBI Taxonomy" id="2841503"/>
    <lineage>
        <taxon>Bacteria</taxon>
        <taxon>Bacillati</taxon>
        <taxon>Bacillota</taxon>
        <taxon>Tissierellia</taxon>
        <taxon>Tissierellales</taxon>
        <taxon>Peptoniphilaceae</taxon>
        <taxon>Peptoniphilus</taxon>
    </lineage>
</organism>
<evidence type="ECO:0000313" key="4">
    <source>
        <dbReference type="Proteomes" id="UP000783742"/>
    </source>
</evidence>
<keyword evidence="1" id="KW-0812">Transmembrane</keyword>
<name>A0ABS6FGJ8_9FIRM</name>
<accession>A0ABS6FGJ8</accession>